<keyword evidence="2" id="KW-1185">Reference proteome</keyword>
<name>A0AA88HSJ0_ARTSF</name>
<accession>A0AA88HSJ0</accession>
<protein>
    <submittedName>
        <fullName evidence="1">Uncharacterized protein</fullName>
    </submittedName>
</protein>
<comment type="caution">
    <text evidence="1">The sequence shown here is derived from an EMBL/GenBank/DDBJ whole genome shotgun (WGS) entry which is preliminary data.</text>
</comment>
<dbReference type="AlphaFoldDB" id="A0AA88HSJ0"/>
<sequence>MADKTGSIILLELVDSEQDFGIIIDSQLKPTIEYRNIIWGTNYKLDSAELEKVQRKATKLLLGLKDLTYEDRLCHLQLPSLKYRWQCGDHT</sequence>
<dbReference type="Proteomes" id="UP001187531">
    <property type="component" value="Unassembled WGS sequence"/>
</dbReference>
<evidence type="ECO:0000313" key="1">
    <source>
        <dbReference type="EMBL" id="KAK2715549.1"/>
    </source>
</evidence>
<gene>
    <name evidence="1" type="ORF">QYM36_010212</name>
</gene>
<evidence type="ECO:0000313" key="2">
    <source>
        <dbReference type="Proteomes" id="UP001187531"/>
    </source>
</evidence>
<organism evidence="1 2">
    <name type="scientific">Artemia franciscana</name>
    <name type="common">Brine shrimp</name>
    <name type="synonym">Artemia sanfranciscana</name>
    <dbReference type="NCBI Taxonomy" id="6661"/>
    <lineage>
        <taxon>Eukaryota</taxon>
        <taxon>Metazoa</taxon>
        <taxon>Ecdysozoa</taxon>
        <taxon>Arthropoda</taxon>
        <taxon>Crustacea</taxon>
        <taxon>Branchiopoda</taxon>
        <taxon>Anostraca</taxon>
        <taxon>Artemiidae</taxon>
        <taxon>Artemia</taxon>
    </lineage>
</organism>
<dbReference type="EMBL" id="JAVRJZ010000012">
    <property type="protein sequence ID" value="KAK2715549.1"/>
    <property type="molecule type" value="Genomic_DNA"/>
</dbReference>
<proteinExistence type="predicted"/>
<reference evidence="1" key="1">
    <citation type="submission" date="2023-07" db="EMBL/GenBank/DDBJ databases">
        <title>Chromosome-level genome assembly of Artemia franciscana.</title>
        <authorList>
            <person name="Jo E."/>
        </authorList>
    </citation>
    <scope>NUCLEOTIDE SEQUENCE</scope>
    <source>
        <tissue evidence="1">Whole body</tissue>
    </source>
</reference>